<sequence>MIGSLLTVFLFLISPTIQMDNAPGLVDVSKYEFLIQEAGDSEIKDIISNLNFKPVISQNPNFGLGSQSVWLRFKVVSAKDLEEQKYLLINNPNLDEVYFYQIRDGKVISSQVSGRTHDFGQRLIPSRKLIFEINSESGQNSDIYLNIRSSDKKIISASIADLRTINKSLNFENILFGLFSGILFGLFFYNLFLYFSLNDYTYLIYVAYIFLVWLGQSSILGYAQELLWPEWVWMNLRSNVVFSVLGSIVAIWFVQAFLKTRLNLPKLNKGLQVIYVVYLIILSGTFFGFLTLSYAVFLVTQAIVIPYVFIMSLYILKSGFKPARYFLIAWSVFMVGILLFVLTEMGLIPFSPSYFYLMPFGAGLGVILLSFALADRINDQKREYEKEQYEKLKLLEEHESRIIEQNEFLEEKVKQRTEELELTLHNLQNTQTQLVNQEKMASLGQLTAGIAHEINNPINFVSSNISPLKRDITDLLDIVNAYREKGKLEFSDASKKDLKRVEEDIEFDYILKEIDQLLRGMEEGAKRTVEIVKGLRLFSRVDEQDVKRVDIHDGINSTLILLNSSMSGKIQVYKEFGSIPIIECLPGKLNQVFMNIITNAIHALLENLDKIPEPKITIRTFHIGEKISIEIEDNGFGMPAHVKQRIFEPFFTTKAVGKGTGLGLSIVYTIIENHKGTLEVSTEQGKGTNFIITLPIYQNIQQHD</sequence>
<dbReference type="SUPFAM" id="SSF47384">
    <property type="entry name" value="Homodimeric domain of signal transducing histidine kinase"/>
    <property type="match status" value="1"/>
</dbReference>
<evidence type="ECO:0000256" key="1">
    <source>
        <dbReference type="ARBA" id="ARBA00000085"/>
    </source>
</evidence>
<dbReference type="EMBL" id="JANSUY010000025">
    <property type="protein sequence ID" value="MCR9017225.1"/>
    <property type="molecule type" value="Genomic_DNA"/>
</dbReference>
<gene>
    <name evidence="7" type="ORF">NU887_19475</name>
</gene>
<dbReference type="SMART" id="SM00388">
    <property type="entry name" value="HisKA"/>
    <property type="match status" value="1"/>
</dbReference>
<accession>A0A9X2T492</accession>
<dbReference type="InterPro" id="IPR011623">
    <property type="entry name" value="7TMR_DISM_rcpt_extracell_dom1"/>
</dbReference>
<dbReference type="GO" id="GO:0000155">
    <property type="term" value="F:phosphorelay sensor kinase activity"/>
    <property type="evidence" value="ECO:0007669"/>
    <property type="project" value="InterPro"/>
</dbReference>
<dbReference type="PANTHER" id="PTHR43065">
    <property type="entry name" value="SENSOR HISTIDINE KINASE"/>
    <property type="match status" value="1"/>
</dbReference>
<dbReference type="AlphaFoldDB" id="A0A9X2T492"/>
<feature type="transmembrane region" description="Helical" evidence="5">
    <location>
        <begin position="240"/>
        <end position="258"/>
    </location>
</feature>
<dbReference type="InterPro" id="IPR004358">
    <property type="entry name" value="Sig_transdc_His_kin-like_C"/>
</dbReference>
<name>A0A9X2T492_9BACT</name>
<evidence type="ECO:0000256" key="5">
    <source>
        <dbReference type="SAM" id="Phobius"/>
    </source>
</evidence>
<keyword evidence="8" id="KW-1185">Reference proteome</keyword>
<feature type="coiled-coil region" evidence="4">
    <location>
        <begin position="377"/>
        <end position="437"/>
    </location>
</feature>
<dbReference type="Gene3D" id="2.60.40.2380">
    <property type="match status" value="1"/>
</dbReference>
<dbReference type="InterPro" id="IPR003661">
    <property type="entry name" value="HisK_dim/P_dom"/>
</dbReference>
<keyword evidence="3" id="KW-0597">Phosphoprotein</keyword>
<dbReference type="InterPro" id="IPR011622">
    <property type="entry name" value="7TMR_DISM_rcpt_extracell_dom2"/>
</dbReference>
<feature type="transmembrane region" description="Helical" evidence="5">
    <location>
        <begin position="202"/>
        <end position="220"/>
    </location>
</feature>
<dbReference type="CDD" id="cd00082">
    <property type="entry name" value="HisKA"/>
    <property type="match status" value="1"/>
</dbReference>
<dbReference type="InterPro" id="IPR003594">
    <property type="entry name" value="HATPase_dom"/>
</dbReference>
<dbReference type="RefSeq" id="WP_258425066.1">
    <property type="nucleotide sequence ID" value="NZ_JANSUY010000025.1"/>
</dbReference>
<proteinExistence type="predicted"/>
<evidence type="ECO:0000313" key="8">
    <source>
        <dbReference type="Proteomes" id="UP001142175"/>
    </source>
</evidence>
<keyword evidence="5" id="KW-0472">Membrane</keyword>
<dbReference type="PRINTS" id="PR00344">
    <property type="entry name" value="BCTRLSENSOR"/>
</dbReference>
<evidence type="ECO:0000256" key="3">
    <source>
        <dbReference type="ARBA" id="ARBA00022553"/>
    </source>
</evidence>
<comment type="catalytic activity">
    <reaction evidence="1">
        <text>ATP + protein L-histidine = ADP + protein N-phospho-L-histidine.</text>
        <dbReference type="EC" id="2.7.13.3"/>
    </reaction>
</comment>
<dbReference type="SMART" id="SM00387">
    <property type="entry name" value="HATPase_c"/>
    <property type="match status" value="1"/>
</dbReference>
<feature type="transmembrane region" description="Helical" evidence="5">
    <location>
        <begin position="323"/>
        <end position="342"/>
    </location>
</feature>
<keyword evidence="5" id="KW-1133">Transmembrane helix</keyword>
<dbReference type="InterPro" id="IPR005467">
    <property type="entry name" value="His_kinase_dom"/>
</dbReference>
<feature type="transmembrane region" description="Helical" evidence="5">
    <location>
        <begin position="270"/>
        <end position="290"/>
    </location>
</feature>
<dbReference type="InterPro" id="IPR036890">
    <property type="entry name" value="HATPase_C_sf"/>
</dbReference>
<feature type="transmembrane region" description="Helical" evidence="5">
    <location>
        <begin position="354"/>
        <end position="374"/>
    </location>
</feature>
<dbReference type="Pfam" id="PF02518">
    <property type="entry name" value="HATPase_c"/>
    <property type="match status" value="1"/>
</dbReference>
<comment type="caution">
    <text evidence="7">The sequence shown here is derived from an EMBL/GenBank/DDBJ whole genome shotgun (WGS) entry which is preliminary data.</text>
</comment>
<dbReference type="Proteomes" id="UP001142175">
    <property type="component" value="Unassembled WGS sequence"/>
</dbReference>
<keyword evidence="7" id="KW-0418">Kinase</keyword>
<organism evidence="7 8">
    <name type="scientific">Aquiflexum gelatinilyticum</name>
    <dbReference type="NCBI Taxonomy" id="2961943"/>
    <lineage>
        <taxon>Bacteria</taxon>
        <taxon>Pseudomonadati</taxon>
        <taxon>Bacteroidota</taxon>
        <taxon>Cytophagia</taxon>
        <taxon>Cytophagales</taxon>
        <taxon>Cyclobacteriaceae</taxon>
        <taxon>Aquiflexum</taxon>
    </lineage>
</organism>
<keyword evidence="5" id="KW-0812">Transmembrane</keyword>
<keyword evidence="4" id="KW-0175">Coiled coil</keyword>
<feature type="domain" description="Histidine kinase" evidence="6">
    <location>
        <begin position="449"/>
        <end position="698"/>
    </location>
</feature>
<evidence type="ECO:0000256" key="4">
    <source>
        <dbReference type="SAM" id="Coils"/>
    </source>
</evidence>
<evidence type="ECO:0000256" key="2">
    <source>
        <dbReference type="ARBA" id="ARBA00012438"/>
    </source>
</evidence>
<dbReference type="Pfam" id="PF07695">
    <property type="entry name" value="7TMR-DISM_7TM"/>
    <property type="match status" value="1"/>
</dbReference>
<dbReference type="EC" id="2.7.13.3" evidence="2"/>
<dbReference type="PANTHER" id="PTHR43065:SF50">
    <property type="entry name" value="HISTIDINE KINASE"/>
    <property type="match status" value="1"/>
</dbReference>
<protein>
    <recommendedName>
        <fullName evidence="2">histidine kinase</fullName>
        <ecNumber evidence="2">2.7.13.3</ecNumber>
    </recommendedName>
</protein>
<dbReference type="SUPFAM" id="SSF55874">
    <property type="entry name" value="ATPase domain of HSP90 chaperone/DNA topoisomerase II/histidine kinase"/>
    <property type="match status" value="1"/>
</dbReference>
<feature type="transmembrane region" description="Helical" evidence="5">
    <location>
        <begin position="174"/>
        <end position="195"/>
    </location>
</feature>
<evidence type="ECO:0000313" key="7">
    <source>
        <dbReference type="EMBL" id="MCR9017225.1"/>
    </source>
</evidence>
<evidence type="ECO:0000259" key="6">
    <source>
        <dbReference type="PROSITE" id="PS50109"/>
    </source>
</evidence>
<dbReference type="PROSITE" id="PS50109">
    <property type="entry name" value="HIS_KIN"/>
    <property type="match status" value="1"/>
</dbReference>
<keyword evidence="7" id="KW-0808">Transferase</keyword>
<dbReference type="Gene3D" id="1.10.287.130">
    <property type="match status" value="1"/>
</dbReference>
<dbReference type="Pfam" id="PF07696">
    <property type="entry name" value="7TMR-DISMED2"/>
    <property type="match status" value="1"/>
</dbReference>
<reference evidence="7" key="1">
    <citation type="submission" date="2022-08" db="EMBL/GenBank/DDBJ databases">
        <authorList>
            <person name="Zhang D."/>
        </authorList>
    </citation>
    <scope>NUCLEOTIDE SEQUENCE</scope>
    <source>
        <strain evidence="7">XJ19-11</strain>
    </source>
</reference>
<dbReference type="Gene3D" id="3.30.565.10">
    <property type="entry name" value="Histidine kinase-like ATPase, C-terminal domain"/>
    <property type="match status" value="1"/>
</dbReference>
<feature type="transmembrane region" description="Helical" evidence="5">
    <location>
        <begin position="296"/>
        <end position="316"/>
    </location>
</feature>
<dbReference type="InterPro" id="IPR036097">
    <property type="entry name" value="HisK_dim/P_sf"/>
</dbReference>